<reference evidence="8" key="2">
    <citation type="submission" date="2025-09" db="UniProtKB">
        <authorList>
            <consortium name="Ensembl"/>
        </authorList>
    </citation>
    <scope>IDENTIFICATION</scope>
</reference>
<evidence type="ECO:0000256" key="6">
    <source>
        <dbReference type="SAM" id="MobiDB-lite"/>
    </source>
</evidence>
<dbReference type="Pfam" id="PF00089">
    <property type="entry name" value="Trypsin"/>
    <property type="match status" value="1"/>
</dbReference>
<dbReference type="SMART" id="SM00020">
    <property type="entry name" value="Tryp_SPc"/>
    <property type="match status" value="1"/>
</dbReference>
<dbReference type="PRINTS" id="PR00722">
    <property type="entry name" value="CHYMOTRYPSIN"/>
</dbReference>
<dbReference type="InterPro" id="IPR033116">
    <property type="entry name" value="TRYPSIN_SER"/>
</dbReference>
<dbReference type="InterPro" id="IPR001254">
    <property type="entry name" value="Trypsin_dom"/>
</dbReference>
<dbReference type="Proteomes" id="UP000694408">
    <property type="component" value="Unplaced"/>
</dbReference>
<feature type="domain" description="Peptidase S1" evidence="7">
    <location>
        <begin position="70"/>
        <end position="309"/>
    </location>
</feature>
<name>A0A8C5JT49_JUNHY</name>
<dbReference type="PROSITE" id="PS50240">
    <property type="entry name" value="TRYPSIN_DOM"/>
    <property type="match status" value="1"/>
</dbReference>
<evidence type="ECO:0000313" key="9">
    <source>
        <dbReference type="Proteomes" id="UP000694408"/>
    </source>
</evidence>
<organism evidence="8 9">
    <name type="scientific">Junco hyemalis</name>
    <name type="common">Dark-eyed junco</name>
    <dbReference type="NCBI Taxonomy" id="40217"/>
    <lineage>
        <taxon>Eukaryota</taxon>
        <taxon>Metazoa</taxon>
        <taxon>Chordata</taxon>
        <taxon>Craniata</taxon>
        <taxon>Vertebrata</taxon>
        <taxon>Euteleostomi</taxon>
        <taxon>Archelosauria</taxon>
        <taxon>Archosauria</taxon>
        <taxon>Dinosauria</taxon>
        <taxon>Saurischia</taxon>
        <taxon>Theropoda</taxon>
        <taxon>Coelurosauria</taxon>
        <taxon>Aves</taxon>
        <taxon>Neognathae</taxon>
        <taxon>Neoaves</taxon>
        <taxon>Telluraves</taxon>
        <taxon>Australaves</taxon>
        <taxon>Passeriformes</taxon>
        <taxon>Passerellidae</taxon>
        <taxon>Junco</taxon>
    </lineage>
</organism>
<keyword evidence="4" id="KW-1015">Disulfide bond</keyword>
<dbReference type="GO" id="GO:0004252">
    <property type="term" value="F:serine-type endopeptidase activity"/>
    <property type="evidence" value="ECO:0007669"/>
    <property type="project" value="InterPro"/>
</dbReference>
<dbReference type="FunFam" id="2.40.10.10:FF:000003">
    <property type="entry name" value="Transmembrane serine protease 3"/>
    <property type="match status" value="1"/>
</dbReference>
<evidence type="ECO:0000313" key="8">
    <source>
        <dbReference type="Ensembl" id="ENSJHYP00000022070.1"/>
    </source>
</evidence>
<evidence type="ECO:0000256" key="5">
    <source>
        <dbReference type="RuleBase" id="RU363034"/>
    </source>
</evidence>
<dbReference type="InterPro" id="IPR001314">
    <property type="entry name" value="Peptidase_S1A"/>
</dbReference>
<keyword evidence="1 5" id="KW-0645">Protease</keyword>
<proteinExistence type="predicted"/>
<dbReference type="GO" id="GO:0006508">
    <property type="term" value="P:proteolysis"/>
    <property type="evidence" value="ECO:0007669"/>
    <property type="project" value="UniProtKB-KW"/>
</dbReference>
<dbReference type="Ensembl" id="ENSJHYT00000026630.1">
    <property type="protein sequence ID" value="ENSJHYP00000022070.1"/>
    <property type="gene ID" value="ENSJHYG00000016649.1"/>
</dbReference>
<keyword evidence="3 5" id="KW-0720">Serine protease</keyword>
<keyword evidence="2 5" id="KW-0378">Hydrolase</keyword>
<dbReference type="PANTHER" id="PTHR24252:SF21">
    <property type="entry name" value="TRANSMEMBRANE SERINE PROTEASE 12"/>
    <property type="match status" value="1"/>
</dbReference>
<dbReference type="CDD" id="cd00190">
    <property type="entry name" value="Tryp_SPc"/>
    <property type="match status" value="1"/>
</dbReference>
<dbReference type="InterPro" id="IPR018114">
    <property type="entry name" value="TRYPSIN_HIS"/>
</dbReference>
<feature type="compositionally biased region" description="Basic and acidic residues" evidence="6">
    <location>
        <begin position="20"/>
        <end position="31"/>
    </location>
</feature>
<dbReference type="SUPFAM" id="SSF50494">
    <property type="entry name" value="Trypsin-like serine proteases"/>
    <property type="match status" value="1"/>
</dbReference>
<reference evidence="8" key="1">
    <citation type="submission" date="2025-08" db="UniProtKB">
        <authorList>
            <consortium name="Ensembl"/>
        </authorList>
    </citation>
    <scope>IDENTIFICATION</scope>
</reference>
<dbReference type="Gene3D" id="2.40.10.10">
    <property type="entry name" value="Trypsin-like serine proteases"/>
    <property type="match status" value="2"/>
</dbReference>
<dbReference type="PROSITE" id="PS00135">
    <property type="entry name" value="TRYPSIN_SER"/>
    <property type="match status" value="1"/>
</dbReference>
<feature type="compositionally biased region" description="Low complexity" evidence="6">
    <location>
        <begin position="1"/>
        <end position="19"/>
    </location>
</feature>
<protein>
    <recommendedName>
        <fullName evidence="7">Peptidase S1 domain-containing protein</fullName>
    </recommendedName>
</protein>
<dbReference type="OMA" id="QPMCLPP"/>
<dbReference type="PROSITE" id="PS00134">
    <property type="entry name" value="TRYPSIN_HIS"/>
    <property type="match status" value="1"/>
</dbReference>
<evidence type="ECO:0000256" key="4">
    <source>
        <dbReference type="ARBA" id="ARBA00023157"/>
    </source>
</evidence>
<sequence>GAARAAAAAAAARGAPARGDGPHRPCGRYREPAGPSGAGPGRRGRGRGQRAGKSLSRAGQGGVADVVSWIVGGHEAPEGAWPWVVSLQVLRGGVRFVHLCGGVLLGRRAVLTAGHCVDGRMDPCSWRAVLGVHNLHKHSRHTARRRIRRIIVHSEFKRETFENDVAVLELRSAVRYSLFIQPVCLAPAALVPPLENSSDCYISGWGRTTEKGTGLCQAHVAILPSSLCNSSAGYAGLMNDKALCAGAWAGGTDTCQGDSGGPLVCYHADTDRYYLMGIASFGVGCGRPRYPGIYVRLSQYRKWIKAKLLLINKAWSRPGTALTVLLALGHTVLTHVL</sequence>
<evidence type="ECO:0000256" key="2">
    <source>
        <dbReference type="ARBA" id="ARBA00022801"/>
    </source>
</evidence>
<keyword evidence="9" id="KW-1185">Reference proteome</keyword>
<evidence type="ECO:0000259" key="7">
    <source>
        <dbReference type="PROSITE" id="PS50240"/>
    </source>
</evidence>
<dbReference type="InterPro" id="IPR043504">
    <property type="entry name" value="Peptidase_S1_PA_chymotrypsin"/>
</dbReference>
<accession>A0A8C5JT49</accession>
<dbReference type="InterPro" id="IPR009003">
    <property type="entry name" value="Peptidase_S1_PA"/>
</dbReference>
<evidence type="ECO:0000256" key="1">
    <source>
        <dbReference type="ARBA" id="ARBA00022670"/>
    </source>
</evidence>
<evidence type="ECO:0000256" key="3">
    <source>
        <dbReference type="ARBA" id="ARBA00022825"/>
    </source>
</evidence>
<dbReference type="AlphaFoldDB" id="A0A8C5JT49"/>
<feature type="region of interest" description="Disordered" evidence="6">
    <location>
        <begin position="1"/>
        <end position="59"/>
    </location>
</feature>
<dbReference type="PANTHER" id="PTHR24252">
    <property type="entry name" value="ACROSIN-RELATED"/>
    <property type="match status" value="1"/>
</dbReference>